<proteinExistence type="predicted"/>
<accession>A0A9Q9B3C8</accession>
<reference evidence="2" key="1">
    <citation type="submission" date="2022-06" db="EMBL/GenBank/DDBJ databases">
        <title>Complete genome sequences of two strains of the flax pathogen Septoria linicola.</title>
        <authorList>
            <person name="Lapalu N."/>
            <person name="Simon A."/>
            <person name="Demenou B."/>
            <person name="Paumier D."/>
            <person name="Guillot M.-P."/>
            <person name="Gout L."/>
            <person name="Valade R."/>
        </authorList>
    </citation>
    <scope>NUCLEOTIDE SEQUENCE</scope>
    <source>
        <strain evidence="2">SE15195</strain>
    </source>
</reference>
<feature type="compositionally biased region" description="Polar residues" evidence="1">
    <location>
        <begin position="28"/>
        <end position="37"/>
    </location>
</feature>
<dbReference type="Proteomes" id="UP001056384">
    <property type="component" value="Chromosome 10"/>
</dbReference>
<dbReference type="PANTHER" id="PTHR38703">
    <property type="entry name" value="CHROMOSOME 8, WHOLE GENOME SHOTGUN SEQUENCE"/>
    <property type="match status" value="1"/>
</dbReference>
<protein>
    <submittedName>
        <fullName evidence="2">Uncharacterized protein</fullName>
    </submittedName>
</protein>
<evidence type="ECO:0000313" key="2">
    <source>
        <dbReference type="EMBL" id="USW58193.1"/>
    </source>
</evidence>
<evidence type="ECO:0000313" key="3">
    <source>
        <dbReference type="Proteomes" id="UP001056384"/>
    </source>
</evidence>
<sequence length="455" mass="49617">MPQAPAASTVRRVEDHRNLSAEFKQLELNDSQGSNSHQRGRHGGSAGSAHVADQYARRPGSQHLENGSLGKDGAPRSIPFASVEDPYSEAVADFNVARDESMLAGGLEDKHAIRQALQRDQREDGVQPRRSRDVNRDVINVRRSNDLARPGSSRQSNEASRNAIPVAAIPSREASLDWQQQNAGSGRPRANTGKRLSVDKALAPAPEGQAVKNFSTPSTQPRPQPEHLVHDSDTPIGLAAHGIDLRDTEDTTVYTTQAPAVVHEQIRVDTHEIITERVEREIHTHDVFHRILPIVDVEVLPPRHFIQTPEGGRYEISPAQAPGGAAQNLNLQRVIQEAVDREVARMYPPQIGPRPFTAIDFNPWTTAGDKREGVGKDGVRYSEQTWVHPPTLETAGYEAGQTVPFHFDHAGVQTSAGGVVGSGAVVYDDHEGGTGRLSTAELRRASVTTRKPVPH</sequence>
<name>A0A9Q9B3C8_9PEZI</name>
<gene>
    <name evidence="2" type="ORF">Slin15195_G115120</name>
</gene>
<evidence type="ECO:0000256" key="1">
    <source>
        <dbReference type="SAM" id="MobiDB-lite"/>
    </source>
</evidence>
<feature type="compositionally biased region" description="Basic and acidic residues" evidence="1">
    <location>
        <begin position="11"/>
        <end position="27"/>
    </location>
</feature>
<keyword evidence="3" id="KW-1185">Reference proteome</keyword>
<feature type="region of interest" description="Disordered" evidence="1">
    <location>
        <begin position="117"/>
        <end position="194"/>
    </location>
</feature>
<dbReference type="EMBL" id="CP099427">
    <property type="protein sequence ID" value="USW58193.1"/>
    <property type="molecule type" value="Genomic_DNA"/>
</dbReference>
<organism evidence="2 3">
    <name type="scientific">Septoria linicola</name>
    <dbReference type="NCBI Taxonomy" id="215465"/>
    <lineage>
        <taxon>Eukaryota</taxon>
        <taxon>Fungi</taxon>
        <taxon>Dikarya</taxon>
        <taxon>Ascomycota</taxon>
        <taxon>Pezizomycotina</taxon>
        <taxon>Dothideomycetes</taxon>
        <taxon>Dothideomycetidae</taxon>
        <taxon>Mycosphaerellales</taxon>
        <taxon>Mycosphaerellaceae</taxon>
        <taxon>Septoria</taxon>
    </lineage>
</organism>
<dbReference type="PANTHER" id="PTHR38703:SF1">
    <property type="entry name" value="ALLERGEN"/>
    <property type="match status" value="1"/>
</dbReference>
<feature type="compositionally biased region" description="Basic and acidic residues" evidence="1">
    <location>
        <begin position="117"/>
        <end position="146"/>
    </location>
</feature>
<feature type="region of interest" description="Disordered" evidence="1">
    <location>
        <begin position="1"/>
        <end position="81"/>
    </location>
</feature>
<dbReference type="AlphaFoldDB" id="A0A9Q9B3C8"/>